<dbReference type="EMBL" id="QXGH01000016">
    <property type="protein sequence ID" value="RHW26610.1"/>
    <property type="molecule type" value="Genomic_DNA"/>
</dbReference>
<gene>
    <name evidence="2" type="ORF">D0Z08_12625</name>
</gene>
<evidence type="ECO:0000313" key="2">
    <source>
        <dbReference type="EMBL" id="RHW26610.1"/>
    </source>
</evidence>
<dbReference type="OrthoDB" id="3830292at2"/>
<organism evidence="2 3">
    <name type="scientific">Nocardioides immobilis</name>
    <dbReference type="NCBI Taxonomy" id="2049295"/>
    <lineage>
        <taxon>Bacteria</taxon>
        <taxon>Bacillati</taxon>
        <taxon>Actinomycetota</taxon>
        <taxon>Actinomycetes</taxon>
        <taxon>Propionibacteriales</taxon>
        <taxon>Nocardioidaceae</taxon>
        <taxon>Nocardioides</taxon>
    </lineage>
</organism>
<accession>A0A417Y1R8</accession>
<keyword evidence="3" id="KW-1185">Reference proteome</keyword>
<feature type="transmembrane region" description="Helical" evidence="1">
    <location>
        <begin position="46"/>
        <end position="66"/>
    </location>
</feature>
<dbReference type="RefSeq" id="WP_118925607.1">
    <property type="nucleotide sequence ID" value="NZ_QXGH01000016.1"/>
</dbReference>
<keyword evidence="1" id="KW-0472">Membrane</keyword>
<reference evidence="2 3" key="1">
    <citation type="submission" date="2018-09" db="EMBL/GenBank/DDBJ databases">
        <title>Genome sequencing of Nocardioides immobilis CCTCC AB 2017083 for comparison to Nocardioides silvaticus.</title>
        <authorList>
            <person name="Li C."/>
            <person name="Wang G."/>
        </authorList>
    </citation>
    <scope>NUCLEOTIDE SEQUENCE [LARGE SCALE GENOMIC DNA]</scope>
    <source>
        <strain evidence="2 3">CCTCC AB 2017083</strain>
    </source>
</reference>
<dbReference type="Pfam" id="PF14012">
    <property type="entry name" value="DUF4229"/>
    <property type="match status" value="1"/>
</dbReference>
<dbReference type="AlphaFoldDB" id="A0A417Y1R8"/>
<dbReference type="Proteomes" id="UP000283644">
    <property type="component" value="Unassembled WGS sequence"/>
</dbReference>
<evidence type="ECO:0000313" key="3">
    <source>
        <dbReference type="Proteomes" id="UP000283644"/>
    </source>
</evidence>
<feature type="transmembrane region" description="Helical" evidence="1">
    <location>
        <begin position="12"/>
        <end position="31"/>
    </location>
</feature>
<protein>
    <submittedName>
        <fullName evidence="2">DUF4229 domain-containing protein</fullName>
    </submittedName>
</protein>
<sequence>MKEFWVYTLLRLGLFAGSFGIVLGIWLLAISGGDWSSLVRDEVDRAIFWSVIVAFIASGVASYYLLRHQREGFAAKVEARAGKVSERLAEQRSKEDAD</sequence>
<evidence type="ECO:0000256" key="1">
    <source>
        <dbReference type="SAM" id="Phobius"/>
    </source>
</evidence>
<keyword evidence="1" id="KW-0812">Transmembrane</keyword>
<name>A0A417Y1R8_9ACTN</name>
<proteinExistence type="predicted"/>
<keyword evidence="1" id="KW-1133">Transmembrane helix</keyword>
<comment type="caution">
    <text evidence="2">The sequence shown here is derived from an EMBL/GenBank/DDBJ whole genome shotgun (WGS) entry which is preliminary data.</text>
</comment>
<dbReference type="InterPro" id="IPR025323">
    <property type="entry name" value="DUF4229"/>
</dbReference>